<protein>
    <submittedName>
        <fullName evidence="1">Uncharacterized protein</fullName>
    </submittedName>
</protein>
<proteinExistence type="predicted"/>
<gene>
    <name evidence="1" type="ORF">JCM19275_3445</name>
</gene>
<reference evidence="1 2" key="1">
    <citation type="journal article" date="2014" name="Genome Announc.">
        <title>Draft Genome Sequences of Marine Flavobacterium Nonlabens Strains NR17, NR24, NR27, NR32, NR33, and Ara13.</title>
        <authorList>
            <person name="Nakanishi M."/>
            <person name="Meirelles P."/>
            <person name="Suzuki R."/>
            <person name="Takatani N."/>
            <person name="Mino S."/>
            <person name="Suda W."/>
            <person name="Oshima K."/>
            <person name="Hattori M."/>
            <person name="Ohkuma M."/>
            <person name="Hosokawa M."/>
            <person name="Miyashita K."/>
            <person name="Thompson F.L."/>
            <person name="Niwa A."/>
            <person name="Sawabe T."/>
            <person name="Sawabe T."/>
        </authorList>
    </citation>
    <scope>NUCLEOTIDE SEQUENCE [LARGE SCALE GENOMIC DNA]</scope>
    <source>
        <strain evidence="2">JCM19275</strain>
    </source>
</reference>
<dbReference type="AlphaFoldDB" id="A0A090WC58"/>
<comment type="caution">
    <text evidence="1">The sequence shown here is derived from an EMBL/GenBank/DDBJ whole genome shotgun (WGS) entry which is preliminary data.</text>
</comment>
<evidence type="ECO:0000313" key="2">
    <source>
        <dbReference type="Proteomes" id="UP000029647"/>
    </source>
</evidence>
<organism evidence="1 2">
    <name type="scientific">Nonlabens ulvanivorans</name>
    <name type="common">Persicivirga ulvanivorans</name>
    <dbReference type="NCBI Taxonomy" id="906888"/>
    <lineage>
        <taxon>Bacteria</taxon>
        <taxon>Pseudomonadati</taxon>
        <taxon>Bacteroidota</taxon>
        <taxon>Flavobacteriia</taxon>
        <taxon>Flavobacteriales</taxon>
        <taxon>Flavobacteriaceae</taxon>
        <taxon>Nonlabens</taxon>
    </lineage>
</organism>
<dbReference type="Proteomes" id="UP000029647">
    <property type="component" value="Unassembled WGS sequence"/>
</dbReference>
<evidence type="ECO:0000313" key="1">
    <source>
        <dbReference type="EMBL" id="GAL74590.1"/>
    </source>
</evidence>
<sequence>MALQVAYSFFEKDRIIFPECFVDDFNVIDDIKVVQGRQSTFFNVKQNAPAEHLHWGISQLVSQKVVTHIRKQFEADTNAKIVFVSENNCYLITEVFSRVRNAMTPMDINQALQSNRCAFLWEEAKEAFGYNDFQLLALSRNVSMRSLPLYEIQKLIEHRFVPLGHHFAILNLFLRKSLECSKNKTRIEKIDINRWLAENDISFK</sequence>
<dbReference type="EMBL" id="BBNT01000002">
    <property type="protein sequence ID" value="GAL74590.1"/>
    <property type="molecule type" value="Genomic_DNA"/>
</dbReference>
<accession>A0A090WC58</accession>
<name>A0A090WC58_NONUL</name>